<sequence>MQSAAGPARSTQLPGIYGYLKWAGCLVVHVEWMMVFSSHPDLTPCLSVDVASRGLQSRGSLGTLEIRLAMDSWPPTVLAHPVMSRDPRPEDQDRSDGSKLKRLLTRRILMHEPEMGGYNLWLMGRSWVVELNGETVAYITSYIQTERSFIWILFISLACLALAGHPLYHRTHGIGPGTVYLVGMEPLDLSQWRGSPVRVCPKVPYQPDPTLLRVPMGDTYSSLRSTDKIIGNHRNNRKNKNALSWSAALSSAHREAGQGARSQIRYFKVPAHLMVVCTSINDLLYPKTSGLSDSVSTLVTYGFTWYTHRQLSCRASVFEFALINQW</sequence>
<keyword evidence="3" id="KW-1185">Reference proteome</keyword>
<reference evidence="2" key="1">
    <citation type="journal article" date="2021" name="Mol. Plant Microbe Interact.">
        <title>Complete Genome Sequence of the Plant-Pathogenic Fungus Colletotrichum lupini.</title>
        <authorList>
            <person name="Baroncelli R."/>
            <person name="Pensec F."/>
            <person name="Da Lio D."/>
            <person name="Boufleur T."/>
            <person name="Vicente I."/>
            <person name="Sarrocco S."/>
            <person name="Picot A."/>
            <person name="Baraldi E."/>
            <person name="Sukno S."/>
            <person name="Thon M."/>
            <person name="Le Floch G."/>
        </authorList>
    </citation>
    <scope>NUCLEOTIDE SEQUENCE</scope>
    <source>
        <strain evidence="2">IMI 504893</strain>
    </source>
</reference>
<dbReference type="Proteomes" id="UP000830671">
    <property type="component" value="Chromosome 1"/>
</dbReference>
<dbReference type="RefSeq" id="XP_049136019.1">
    <property type="nucleotide sequence ID" value="XM_049280062.1"/>
</dbReference>
<keyword evidence="1" id="KW-0472">Membrane</keyword>
<keyword evidence="1" id="KW-1133">Transmembrane helix</keyword>
<gene>
    <name evidence="2" type="ORF">CLUP02_01017</name>
</gene>
<dbReference type="AlphaFoldDB" id="A0A9Q8SBW1"/>
<protein>
    <submittedName>
        <fullName evidence="2">Uncharacterized protein</fullName>
    </submittedName>
</protein>
<keyword evidence="1" id="KW-0812">Transmembrane</keyword>
<proteinExistence type="predicted"/>
<feature type="transmembrane region" description="Helical" evidence="1">
    <location>
        <begin position="149"/>
        <end position="168"/>
    </location>
</feature>
<evidence type="ECO:0000256" key="1">
    <source>
        <dbReference type="SAM" id="Phobius"/>
    </source>
</evidence>
<dbReference type="GeneID" id="73335072"/>
<name>A0A9Q8SBW1_9PEZI</name>
<accession>A0A9Q8SBW1</accession>
<organism evidence="2 3">
    <name type="scientific">Colletotrichum lupini</name>
    <dbReference type="NCBI Taxonomy" id="145971"/>
    <lineage>
        <taxon>Eukaryota</taxon>
        <taxon>Fungi</taxon>
        <taxon>Dikarya</taxon>
        <taxon>Ascomycota</taxon>
        <taxon>Pezizomycotina</taxon>
        <taxon>Sordariomycetes</taxon>
        <taxon>Hypocreomycetidae</taxon>
        <taxon>Glomerellales</taxon>
        <taxon>Glomerellaceae</taxon>
        <taxon>Colletotrichum</taxon>
        <taxon>Colletotrichum acutatum species complex</taxon>
    </lineage>
</organism>
<evidence type="ECO:0000313" key="3">
    <source>
        <dbReference type="Proteomes" id="UP000830671"/>
    </source>
</evidence>
<evidence type="ECO:0000313" key="2">
    <source>
        <dbReference type="EMBL" id="UQC74369.1"/>
    </source>
</evidence>
<dbReference type="EMBL" id="CP019471">
    <property type="protein sequence ID" value="UQC74369.1"/>
    <property type="molecule type" value="Genomic_DNA"/>
</dbReference>
<dbReference type="KEGG" id="clup:CLUP02_01017"/>